<dbReference type="Proteomes" id="UP000218209">
    <property type="component" value="Unassembled WGS sequence"/>
</dbReference>
<organism evidence="2 3">
    <name type="scientific">Porphyra umbilicalis</name>
    <name type="common">Purple laver</name>
    <name type="synonym">Red alga</name>
    <dbReference type="NCBI Taxonomy" id="2786"/>
    <lineage>
        <taxon>Eukaryota</taxon>
        <taxon>Rhodophyta</taxon>
        <taxon>Bangiophyceae</taxon>
        <taxon>Bangiales</taxon>
        <taxon>Bangiaceae</taxon>
        <taxon>Porphyra</taxon>
    </lineage>
</organism>
<feature type="compositionally biased region" description="Pro residues" evidence="1">
    <location>
        <begin position="17"/>
        <end position="26"/>
    </location>
</feature>
<feature type="region of interest" description="Disordered" evidence="1">
    <location>
        <begin position="644"/>
        <end position="685"/>
    </location>
</feature>
<feature type="compositionally biased region" description="Low complexity" evidence="1">
    <location>
        <begin position="649"/>
        <end position="659"/>
    </location>
</feature>
<protein>
    <submittedName>
        <fullName evidence="2">Uncharacterized protein</fullName>
    </submittedName>
</protein>
<evidence type="ECO:0000256" key="1">
    <source>
        <dbReference type="SAM" id="MobiDB-lite"/>
    </source>
</evidence>
<feature type="region of interest" description="Disordered" evidence="1">
    <location>
        <begin position="493"/>
        <end position="513"/>
    </location>
</feature>
<name>A0A1X6NY63_PORUM</name>
<gene>
    <name evidence="2" type="ORF">BU14_0339s0015</name>
</gene>
<feature type="compositionally biased region" description="Acidic residues" evidence="1">
    <location>
        <begin position="664"/>
        <end position="674"/>
    </location>
</feature>
<dbReference type="EMBL" id="KV918990">
    <property type="protein sequence ID" value="OSX73551.1"/>
    <property type="molecule type" value="Genomic_DNA"/>
</dbReference>
<feature type="region of interest" description="Disordered" evidence="1">
    <location>
        <begin position="822"/>
        <end position="855"/>
    </location>
</feature>
<feature type="compositionally biased region" description="Low complexity" evidence="1">
    <location>
        <begin position="150"/>
        <end position="159"/>
    </location>
</feature>
<dbReference type="AlphaFoldDB" id="A0A1X6NY63"/>
<feature type="compositionally biased region" description="Basic and acidic residues" evidence="1">
    <location>
        <begin position="718"/>
        <end position="728"/>
    </location>
</feature>
<feature type="region of interest" description="Disordered" evidence="1">
    <location>
        <begin position="223"/>
        <end position="299"/>
    </location>
</feature>
<reference evidence="2 3" key="1">
    <citation type="submission" date="2017-03" db="EMBL/GenBank/DDBJ databases">
        <title>WGS assembly of Porphyra umbilicalis.</title>
        <authorList>
            <person name="Brawley S.H."/>
            <person name="Blouin N.A."/>
            <person name="Ficko-Blean E."/>
            <person name="Wheeler G.L."/>
            <person name="Lohr M."/>
            <person name="Goodson H.V."/>
            <person name="Jenkins J.W."/>
            <person name="Blaby-Haas C.E."/>
            <person name="Helliwell K.E."/>
            <person name="Chan C."/>
            <person name="Marriage T."/>
            <person name="Bhattacharya D."/>
            <person name="Klein A.S."/>
            <person name="Badis Y."/>
            <person name="Brodie J."/>
            <person name="Cao Y."/>
            <person name="Collen J."/>
            <person name="Dittami S.M."/>
            <person name="Gachon C.M."/>
            <person name="Green B.R."/>
            <person name="Karpowicz S."/>
            <person name="Kim J.W."/>
            <person name="Kudahl U."/>
            <person name="Lin S."/>
            <person name="Michel G."/>
            <person name="Mittag M."/>
            <person name="Olson B.J."/>
            <person name="Pangilinan J."/>
            <person name="Peng Y."/>
            <person name="Qiu H."/>
            <person name="Shu S."/>
            <person name="Singer J.T."/>
            <person name="Smith A.G."/>
            <person name="Sprecher B.N."/>
            <person name="Wagner V."/>
            <person name="Wang W."/>
            <person name="Wang Z.-Y."/>
            <person name="Yan J."/>
            <person name="Yarish C."/>
            <person name="Zoeuner-Riek S."/>
            <person name="Zhuang Y."/>
            <person name="Zou Y."/>
            <person name="Lindquist E.A."/>
            <person name="Grimwood J."/>
            <person name="Barry K."/>
            <person name="Rokhsar D.S."/>
            <person name="Schmutz J."/>
            <person name="Stiller J.W."/>
            <person name="Grossman A.R."/>
            <person name="Prochnik S.E."/>
        </authorList>
    </citation>
    <scope>NUCLEOTIDE SEQUENCE [LARGE SCALE GENOMIC DNA]</scope>
    <source>
        <strain evidence="2">4086291</strain>
    </source>
</reference>
<proteinExistence type="predicted"/>
<evidence type="ECO:0000313" key="2">
    <source>
        <dbReference type="EMBL" id="OSX73551.1"/>
    </source>
</evidence>
<evidence type="ECO:0000313" key="3">
    <source>
        <dbReference type="Proteomes" id="UP000218209"/>
    </source>
</evidence>
<feature type="region of interest" description="Disordered" evidence="1">
    <location>
        <begin position="1"/>
        <end position="42"/>
    </location>
</feature>
<feature type="region of interest" description="Disordered" evidence="1">
    <location>
        <begin position="777"/>
        <end position="810"/>
    </location>
</feature>
<feature type="compositionally biased region" description="Basic and acidic residues" evidence="1">
    <location>
        <begin position="789"/>
        <end position="800"/>
    </location>
</feature>
<keyword evidence="3" id="KW-1185">Reference proteome</keyword>
<sequence>MSLPDGMFFSSRTAAVVPPPPPPQGPAPGRREAGVPHPSSYSHGAEHEYVFLSGQHATAPPVSTSRPAARPFLAGAALGQLSQSAAAAASRGGSRAVGNGAEGLNNGLATSSMGAASGVRMHGGGRGAADAAAVAAAARSRRRAVRRAPRMTAPPAARPNWTPPASPGVPPVCTTPRPRAMDLAAWTPAPPAPRAADVAAWTPAPPVRGSLSEAIDGGAMEDGYNADVDHRAAGGNRAPFQPPQSSLQRPMAGPVSTLPVGFRRGRAAAVSRSPSPPPSRARHNPPHGRPQPGSSATAAPLGATAVIASEVSEMGRIHKEAMASVRREVTVTRKELAVTNSNIRALTQKTDQVAEVADQLSVAMILQRRVVVQVGADVAASVARALAVRAPTSGIASAALAPDSATAAGASAALPDPRTQDEMETRDAKWVLQLKTDLGEWVRGLFLNSTCTADVWLSTKDVNIFLRDWTMNRFRVSAKEAVRMLESSWRLPRRPRRRAAPSAESTPPTDAPSMPGTIAYQYLHRVISHFYQKVGAKIVSAFASHVNEDLGKGTLRRLRGTTSKFEIFFSREDAKWLLDDDRFLIDHSCCEGLVRAVAAVFSHFRVLHRFSESGPTEGGPRAVACRLAYFAVAATKIRAHLKMRTSAKAGEPAADGTEAAADKDGEEDADDAEVDTSPVGGAGCLNSGHRPEWIIELQTVSRILAPQGASVRNGLHVTDGDNPLRADATRPQPSPAASSTAGREAARVSAPAPEERSCAALSSLGSDGINVDAASRAQRGAGLAPERNSAQRDADGRAREGNWAARAADGGVPEGMWAARAADDSSDDMVTCSDQDAEEAPTRRKRTPMEMREAAARRGAARVLMGNAD</sequence>
<accession>A0A1X6NY63</accession>
<feature type="region of interest" description="Disordered" evidence="1">
    <location>
        <begin position="714"/>
        <end position="754"/>
    </location>
</feature>
<feature type="compositionally biased region" description="Low complexity" evidence="1">
    <location>
        <begin position="500"/>
        <end position="513"/>
    </location>
</feature>
<feature type="region of interest" description="Disordered" evidence="1">
    <location>
        <begin position="142"/>
        <end position="168"/>
    </location>
</feature>